<comment type="caution">
    <text evidence="3">The sequence shown here is derived from an EMBL/GenBank/DDBJ whole genome shotgun (WGS) entry which is preliminary data.</text>
</comment>
<dbReference type="InterPro" id="IPR052988">
    <property type="entry name" value="Oryzine_lactonohydrolase"/>
</dbReference>
<evidence type="ECO:0000313" key="3">
    <source>
        <dbReference type="EMBL" id="KAK0314295.1"/>
    </source>
</evidence>
<feature type="transmembrane region" description="Helical" evidence="1">
    <location>
        <begin position="20"/>
        <end position="42"/>
    </location>
</feature>
<dbReference type="Pfam" id="PF03663">
    <property type="entry name" value="Glyco_hydro_76"/>
    <property type="match status" value="1"/>
</dbReference>
<feature type="domain" description="SMP-30/Gluconolactonase/LRE-like region" evidence="2">
    <location>
        <begin position="657"/>
        <end position="927"/>
    </location>
</feature>
<proteinExistence type="predicted"/>
<dbReference type="GO" id="GO:0005975">
    <property type="term" value="P:carbohydrate metabolic process"/>
    <property type="evidence" value="ECO:0007669"/>
    <property type="project" value="InterPro"/>
</dbReference>
<dbReference type="SUPFAM" id="SSF48208">
    <property type="entry name" value="Six-hairpin glycosidases"/>
    <property type="match status" value="1"/>
</dbReference>
<dbReference type="Gene3D" id="2.120.10.30">
    <property type="entry name" value="TolB, C-terminal domain"/>
    <property type="match status" value="1"/>
</dbReference>
<keyword evidence="1" id="KW-0472">Membrane</keyword>
<evidence type="ECO:0000256" key="1">
    <source>
        <dbReference type="SAM" id="Phobius"/>
    </source>
</evidence>
<dbReference type="InterPro" id="IPR008928">
    <property type="entry name" value="6-hairpin_glycosidase_sf"/>
</dbReference>
<evidence type="ECO:0000313" key="4">
    <source>
        <dbReference type="Proteomes" id="UP001168146"/>
    </source>
</evidence>
<reference evidence="3" key="1">
    <citation type="submission" date="2021-12" db="EMBL/GenBank/DDBJ databases">
        <title>Black yeast isolated from Biological Soil Crust.</title>
        <authorList>
            <person name="Kurbessoian T."/>
        </authorList>
    </citation>
    <scope>NUCLEOTIDE SEQUENCE</scope>
    <source>
        <strain evidence="3">CCFEE 5208</strain>
    </source>
</reference>
<dbReference type="Proteomes" id="UP001168146">
    <property type="component" value="Unassembled WGS sequence"/>
</dbReference>
<keyword evidence="1" id="KW-0812">Transmembrane</keyword>
<dbReference type="Gene3D" id="1.50.10.20">
    <property type="match status" value="1"/>
</dbReference>
<sequence length="966" mass="107229">MRVSKWQATEACRQRSPKKWAILLLSCALGAATINLLSYYSLPSLLMSISDCMTILFNGGSGTLPIPSPWDDAGHDRNASYWLEEFHGTLATMQSVFWNGSYWPTTIQWIGAVMDTLLAAADRSFIDALECSRNASDSVTAALQASEIKKYFHEIEAYYGNEDVIQIFDAAYDDAQWVVLEWLEAIKFINQYDDYVQSSLGQADVARFAHRAHIFYNIVQDQFDTSLCGGGITWNPALATYKNAITNELFLASSIAMYLFYPGDPLSDPYPSPAYANATNTTLPDLPALAAHDPLLLRNAIEEYQWFKTHNFTNAQGQIVDGFHISHNQTTCNERNEMVYTYNQGVLLSGLRGLWDATGKKSYLDDGHAFISTTINATGWNDRSSVAHHWAGLGRNGIMEDYCDAPANCSQDNLIFKGIYFHHLHLFCELLPTRTPLVAGLTELASAELATSHSRKCASYLPWIEHNAHAALATRDDSGIIGGWWGASYANKTQEAWPTWAPQKPHGSTDLRNEPWVLGQPPWTCQGRDGCHGSGRGGEGLGSNGKRIAGLFAHRRAARQRDVNDHGLGRTVETQASGLGVVKAASDFASRDGRHYPGLILAQRIEYEERTVAAKSLSTQDLKEAYFAIYDNTFLDVVGSNPTAEAVLSRRYKFAHEAPVYVPEQDAVYFTSNVLRDKDKHNPHIEITKASRRADGTWTCEKVDTDVSMGNGAINYCHQILFCAQGTKMHPGGIVVMDTKPPYKTKTLVDGYHGRLFNSVNDIVTHTDGSIWFTDPTYGFEQDFREKPKLPNQVYRFDPETGDIRVVADGFGMPNGLCFSPDEQTMYITDTDAVHPLASEIFDPTRRKVNPNENASYAFDVIKRHGSHFLTNRRVFAMADTWIPDGIKCDLQGNVYSGCGDGVNVWNAGGRLIGKIMIPSGSANFCFMRPGEILILSEEKVWVAKISDGVQGALLHNLGIEVKPKM</sequence>
<organism evidence="3 4">
    <name type="scientific">Friedmanniomyces endolithicus</name>
    <dbReference type="NCBI Taxonomy" id="329885"/>
    <lineage>
        <taxon>Eukaryota</taxon>
        <taxon>Fungi</taxon>
        <taxon>Dikarya</taxon>
        <taxon>Ascomycota</taxon>
        <taxon>Pezizomycotina</taxon>
        <taxon>Dothideomycetes</taxon>
        <taxon>Dothideomycetidae</taxon>
        <taxon>Mycosphaerellales</taxon>
        <taxon>Teratosphaeriaceae</taxon>
        <taxon>Friedmanniomyces</taxon>
    </lineage>
</organism>
<name>A0AAN6FCJ0_9PEZI</name>
<protein>
    <recommendedName>
        <fullName evidence="2">SMP-30/Gluconolactonase/LRE-like region domain-containing protein</fullName>
    </recommendedName>
</protein>
<dbReference type="InterPro" id="IPR011042">
    <property type="entry name" value="6-blade_b-propeller_TolB-like"/>
</dbReference>
<dbReference type="AlphaFoldDB" id="A0AAN6FCJ0"/>
<evidence type="ECO:0000259" key="2">
    <source>
        <dbReference type="Pfam" id="PF08450"/>
    </source>
</evidence>
<gene>
    <name evidence="3" type="ORF">LTR82_013012</name>
</gene>
<dbReference type="PANTHER" id="PTHR47064:SF2">
    <property type="entry name" value="SMP-30_GLUCONOLACTONASE_LRE-LIKE REGION DOMAIN-CONTAINING PROTEIN-RELATED"/>
    <property type="match status" value="1"/>
</dbReference>
<dbReference type="EMBL" id="JASUXU010000055">
    <property type="protein sequence ID" value="KAK0314295.1"/>
    <property type="molecule type" value="Genomic_DNA"/>
</dbReference>
<dbReference type="InterPro" id="IPR013658">
    <property type="entry name" value="SGL"/>
</dbReference>
<dbReference type="PANTHER" id="PTHR47064">
    <property type="entry name" value="PUTATIVE (AFU_ORTHOLOGUE AFUA_1G08990)-RELATED"/>
    <property type="match status" value="1"/>
</dbReference>
<keyword evidence="1" id="KW-1133">Transmembrane helix</keyword>
<accession>A0AAN6FCJ0</accession>
<dbReference type="InterPro" id="IPR005198">
    <property type="entry name" value="Glyco_hydro_76"/>
</dbReference>
<dbReference type="SUPFAM" id="SSF63829">
    <property type="entry name" value="Calcium-dependent phosphotriesterase"/>
    <property type="match status" value="1"/>
</dbReference>
<dbReference type="Pfam" id="PF08450">
    <property type="entry name" value="SGL"/>
    <property type="match status" value="1"/>
</dbReference>